<dbReference type="KEGG" id="mpec:B9O19_01801"/>
<evidence type="ECO:0000313" key="1">
    <source>
        <dbReference type="EMBL" id="AUO19955.1"/>
    </source>
</evidence>
<dbReference type="GeneID" id="98063181"/>
<dbReference type="RefSeq" id="WP_102366111.1">
    <property type="nucleotide sequence ID" value="NZ_CP020991.1"/>
</dbReference>
<dbReference type="EMBL" id="CP020991">
    <property type="protein sequence ID" value="AUO19955.1"/>
    <property type="molecule type" value="Genomic_DNA"/>
</dbReference>
<evidence type="ECO:0000313" key="2">
    <source>
        <dbReference type="Proteomes" id="UP000235589"/>
    </source>
</evidence>
<name>A0A2K9P3W9_9FIRM</name>
<dbReference type="AlphaFoldDB" id="A0A2K9P3W9"/>
<organism evidence="1 2">
    <name type="scientific">Monoglobus pectinilyticus</name>
    <dbReference type="NCBI Taxonomy" id="1981510"/>
    <lineage>
        <taxon>Bacteria</taxon>
        <taxon>Bacillati</taxon>
        <taxon>Bacillota</taxon>
        <taxon>Clostridia</taxon>
        <taxon>Monoglobales</taxon>
        <taxon>Monoglobaceae</taxon>
        <taxon>Monoglobus</taxon>
    </lineage>
</organism>
<protein>
    <submittedName>
        <fullName evidence="1">Uncharacterized protein</fullName>
    </submittedName>
</protein>
<keyword evidence="2" id="KW-1185">Reference proteome</keyword>
<reference evidence="1 2" key="1">
    <citation type="submission" date="2017-04" db="EMBL/GenBank/DDBJ databases">
        <title>Monoglobus pectinilyticus 14 draft genome.</title>
        <authorList>
            <person name="Kim C."/>
            <person name="Rosendale D.I."/>
            <person name="Kelly W.J."/>
            <person name="Tannock G.W."/>
            <person name="Patchett M.L."/>
            <person name="Jordens J.Z."/>
        </authorList>
    </citation>
    <scope>NUCLEOTIDE SEQUENCE [LARGE SCALE GENOMIC DNA]</scope>
    <source>
        <strain evidence="1 2">14</strain>
    </source>
</reference>
<proteinExistence type="predicted"/>
<gene>
    <name evidence="1" type="ORF">B9O19_01801</name>
</gene>
<accession>A0A2K9P3W9</accession>
<sequence length="72" mass="8306">MKVIFKNKEYTLTQEAYIAGTNENKYYEAAAIDENGNKYIVVWNILDNYSPEDGDDEGWACDWEAPTNVYSI</sequence>
<dbReference type="Proteomes" id="UP000235589">
    <property type="component" value="Chromosome"/>
</dbReference>